<dbReference type="InterPro" id="IPR006175">
    <property type="entry name" value="YjgF/YER057c/UK114"/>
</dbReference>
<proteinExistence type="predicted"/>
<protein>
    <submittedName>
        <fullName evidence="1">Uncharacterized protein</fullName>
    </submittedName>
</protein>
<evidence type="ECO:0000313" key="2">
    <source>
        <dbReference type="Proteomes" id="UP001150942"/>
    </source>
</evidence>
<dbReference type="SUPFAM" id="SSF55298">
    <property type="entry name" value="YjgF-like"/>
    <property type="match status" value="1"/>
</dbReference>
<sequence length="100" mass="10688">MPSITYQHLPGPVRDCLKPFTLATTATIPVSSTNSLVVTTGHLGLDLKTGELVNTSAEAEFHAIFSCLDAALKNAGIVKGLHQAYKLFHGILMTEILPDN</sequence>
<keyword evidence="2" id="KW-1185">Reference proteome</keyword>
<name>A0A9W9N4L4_9EURO</name>
<organism evidence="1 2">
    <name type="scientific">Penicillium cf. viridicatum</name>
    <dbReference type="NCBI Taxonomy" id="2972119"/>
    <lineage>
        <taxon>Eukaryota</taxon>
        <taxon>Fungi</taxon>
        <taxon>Dikarya</taxon>
        <taxon>Ascomycota</taxon>
        <taxon>Pezizomycotina</taxon>
        <taxon>Eurotiomycetes</taxon>
        <taxon>Eurotiomycetidae</taxon>
        <taxon>Eurotiales</taxon>
        <taxon>Aspergillaceae</taxon>
        <taxon>Penicillium</taxon>
    </lineage>
</organism>
<accession>A0A9W9N4L4</accession>
<dbReference type="OrthoDB" id="309640at2759"/>
<dbReference type="Pfam" id="PF01042">
    <property type="entry name" value="Ribonuc_L-PSP"/>
    <property type="match status" value="1"/>
</dbReference>
<reference evidence="1" key="1">
    <citation type="submission" date="2022-11" db="EMBL/GenBank/DDBJ databases">
        <authorList>
            <person name="Petersen C."/>
        </authorList>
    </citation>
    <scope>NUCLEOTIDE SEQUENCE</scope>
    <source>
        <strain evidence="1">IBT 20477</strain>
    </source>
</reference>
<comment type="caution">
    <text evidence="1">The sequence shown here is derived from an EMBL/GenBank/DDBJ whole genome shotgun (WGS) entry which is preliminary data.</text>
</comment>
<dbReference type="AlphaFoldDB" id="A0A9W9N4L4"/>
<evidence type="ECO:0000313" key="1">
    <source>
        <dbReference type="EMBL" id="KAJ5213046.1"/>
    </source>
</evidence>
<dbReference type="Gene3D" id="3.30.1330.40">
    <property type="entry name" value="RutC-like"/>
    <property type="match status" value="1"/>
</dbReference>
<dbReference type="InterPro" id="IPR035959">
    <property type="entry name" value="RutC-like_sf"/>
</dbReference>
<dbReference type="EMBL" id="JAPQKQ010000001">
    <property type="protein sequence ID" value="KAJ5213046.1"/>
    <property type="molecule type" value="Genomic_DNA"/>
</dbReference>
<reference evidence="1" key="2">
    <citation type="journal article" date="2023" name="IMA Fungus">
        <title>Comparative genomic study of the Penicillium genus elucidates a diverse pangenome and 15 lateral gene transfer events.</title>
        <authorList>
            <person name="Petersen C."/>
            <person name="Sorensen T."/>
            <person name="Nielsen M.R."/>
            <person name="Sondergaard T.E."/>
            <person name="Sorensen J.L."/>
            <person name="Fitzpatrick D.A."/>
            <person name="Frisvad J.C."/>
            <person name="Nielsen K.L."/>
        </authorList>
    </citation>
    <scope>NUCLEOTIDE SEQUENCE</scope>
    <source>
        <strain evidence="1">IBT 20477</strain>
    </source>
</reference>
<gene>
    <name evidence="1" type="ORF">N7449_000215</name>
</gene>
<dbReference type="Proteomes" id="UP001150942">
    <property type="component" value="Unassembled WGS sequence"/>
</dbReference>